<evidence type="ECO:0000313" key="8">
    <source>
        <dbReference type="Proteomes" id="UP000437736"/>
    </source>
</evidence>
<keyword evidence="5 6" id="KW-0472">Membrane</keyword>
<comment type="subcellular location">
    <subcellularLocation>
        <location evidence="1">Cell membrane</location>
        <topology evidence="1">Multi-pass membrane protein</topology>
    </subcellularLocation>
</comment>
<feature type="non-terminal residue" evidence="7">
    <location>
        <position position="327"/>
    </location>
</feature>
<proteinExistence type="predicted"/>
<reference evidence="7 8" key="1">
    <citation type="submission" date="2019-11" db="EMBL/GenBank/DDBJ databases">
        <title>Acidiferrimicrobium australis gen. nov., sp. nov., an acidophilic and obligately heterotrophic, member of the Actinobacteria that catalyses dissimilatory oxido- reduction of iron isolated from metal-rich acidic water in Chile.</title>
        <authorList>
            <person name="Gonzalez D."/>
            <person name="Huber K."/>
            <person name="Hedrich S."/>
            <person name="Rojas-Villalobos C."/>
            <person name="Quatrini R."/>
            <person name="Dinamarca M.A."/>
            <person name="Schwarz A."/>
            <person name="Canales C."/>
            <person name="Nancucheo I."/>
        </authorList>
    </citation>
    <scope>NUCLEOTIDE SEQUENCE [LARGE SCALE GENOMIC DNA]</scope>
    <source>
        <strain evidence="7 8">USS-CCA1</strain>
    </source>
</reference>
<dbReference type="EMBL" id="WJHE01000770">
    <property type="protein sequence ID" value="MST33917.1"/>
    <property type="molecule type" value="Genomic_DNA"/>
</dbReference>
<accession>A0ABW9QVM8</accession>
<keyword evidence="8" id="KW-1185">Reference proteome</keyword>
<feature type="transmembrane region" description="Helical" evidence="6">
    <location>
        <begin position="139"/>
        <end position="159"/>
    </location>
</feature>
<keyword evidence="4 6" id="KW-1133">Transmembrane helix</keyword>
<dbReference type="Proteomes" id="UP000437736">
    <property type="component" value="Unassembled WGS sequence"/>
</dbReference>
<evidence type="ECO:0000256" key="6">
    <source>
        <dbReference type="SAM" id="Phobius"/>
    </source>
</evidence>
<evidence type="ECO:0000256" key="1">
    <source>
        <dbReference type="ARBA" id="ARBA00004651"/>
    </source>
</evidence>
<feature type="transmembrane region" description="Helical" evidence="6">
    <location>
        <begin position="204"/>
        <end position="227"/>
    </location>
</feature>
<evidence type="ECO:0000256" key="5">
    <source>
        <dbReference type="ARBA" id="ARBA00023136"/>
    </source>
</evidence>
<evidence type="ECO:0000313" key="7">
    <source>
        <dbReference type="EMBL" id="MST33917.1"/>
    </source>
</evidence>
<dbReference type="Pfam" id="PF09678">
    <property type="entry name" value="Caa3_CtaG"/>
    <property type="match status" value="1"/>
</dbReference>
<evidence type="ECO:0008006" key="9">
    <source>
        <dbReference type="Google" id="ProtNLM"/>
    </source>
</evidence>
<keyword evidence="2" id="KW-1003">Cell membrane</keyword>
<sequence>MFYTVTAPPSQSAGDTGCRRGGTVCAVLALTGPGLHPVPLAALAVGAAWYANRVGRLRSRGGTWPLLRTGFFAAALVTVGVGSVAALPGFTGRAVQDLLLFLVAPPLLVLSGPLTLGLAAGGKGAAAARRAVTGRVARVVLHPVSAWVLYGTALLALYFTPEYRIGAAHPAVRLLIDLELVTVGWLFAYPLAGPDPKPRQLGAGWRIVTVMFGTIYFSILGMAMQSQRTPIAPGVTPAAMHAGGGDLWSSAELLTIAATIGILYEWLFVDLGRARRADQVNAAEDARQLALWRASRREAGLADVRARESVIVRSRPTGTERSEAAFA</sequence>
<keyword evidence="3 6" id="KW-0812">Transmembrane</keyword>
<feature type="transmembrane region" description="Helical" evidence="6">
    <location>
        <begin position="98"/>
        <end position="119"/>
    </location>
</feature>
<comment type="caution">
    <text evidence="7">The sequence shown here is derived from an EMBL/GenBank/DDBJ whole genome shotgun (WGS) entry which is preliminary data.</text>
</comment>
<evidence type="ECO:0000256" key="2">
    <source>
        <dbReference type="ARBA" id="ARBA00022475"/>
    </source>
</evidence>
<evidence type="ECO:0000256" key="4">
    <source>
        <dbReference type="ARBA" id="ARBA00022989"/>
    </source>
</evidence>
<name>A0ABW9QVM8_9ACTN</name>
<dbReference type="InterPro" id="IPR019108">
    <property type="entry name" value="Caa3_assmbl_CtaG-rel"/>
</dbReference>
<feature type="transmembrane region" description="Helical" evidence="6">
    <location>
        <begin position="171"/>
        <end position="192"/>
    </location>
</feature>
<feature type="transmembrane region" description="Helical" evidence="6">
    <location>
        <begin position="247"/>
        <end position="269"/>
    </location>
</feature>
<feature type="transmembrane region" description="Helical" evidence="6">
    <location>
        <begin position="66"/>
        <end position="86"/>
    </location>
</feature>
<organism evidence="7 8">
    <name type="scientific">Acidiferrimicrobium australe</name>
    <dbReference type="NCBI Taxonomy" id="2664430"/>
    <lineage>
        <taxon>Bacteria</taxon>
        <taxon>Bacillati</taxon>
        <taxon>Actinomycetota</taxon>
        <taxon>Acidimicrobiia</taxon>
        <taxon>Acidimicrobiales</taxon>
        <taxon>Acidimicrobiaceae</taxon>
        <taxon>Acidiferrimicrobium</taxon>
    </lineage>
</organism>
<gene>
    <name evidence="7" type="ORF">GHK86_14465</name>
</gene>
<evidence type="ECO:0000256" key="3">
    <source>
        <dbReference type="ARBA" id="ARBA00022692"/>
    </source>
</evidence>
<protein>
    <recommendedName>
        <fullName evidence="9">Cytochrome c oxidase assembly protein</fullName>
    </recommendedName>
</protein>